<dbReference type="AlphaFoldDB" id="A0A841CH48"/>
<evidence type="ECO:0000313" key="2">
    <source>
        <dbReference type="Proteomes" id="UP000547510"/>
    </source>
</evidence>
<sequence length="50" mass="5242">MEVVTEVVVGAVLRDDGERDVDGSALHALRARTANASSDNDLRGKSASVM</sequence>
<evidence type="ECO:0000313" key="1">
    <source>
        <dbReference type="EMBL" id="MBB5956701.1"/>
    </source>
</evidence>
<keyword evidence="2" id="KW-1185">Reference proteome</keyword>
<gene>
    <name evidence="1" type="ORF">FHS29_003287</name>
</gene>
<accession>A0A841CH48</accession>
<reference evidence="1 2" key="1">
    <citation type="submission" date="2020-08" db="EMBL/GenBank/DDBJ databases">
        <title>Genomic Encyclopedia of Type Strains, Phase III (KMG-III): the genomes of soil and plant-associated and newly described type strains.</title>
        <authorList>
            <person name="Whitman W."/>
        </authorList>
    </citation>
    <scope>NUCLEOTIDE SEQUENCE [LARGE SCALE GENOMIC DNA]</scope>
    <source>
        <strain evidence="1 2">CECT 8640</strain>
    </source>
</reference>
<organism evidence="1 2">
    <name type="scientific">Saccharothrix tamanrassetensis</name>
    <dbReference type="NCBI Taxonomy" id="1051531"/>
    <lineage>
        <taxon>Bacteria</taxon>
        <taxon>Bacillati</taxon>
        <taxon>Actinomycetota</taxon>
        <taxon>Actinomycetes</taxon>
        <taxon>Pseudonocardiales</taxon>
        <taxon>Pseudonocardiaceae</taxon>
        <taxon>Saccharothrix</taxon>
    </lineage>
</organism>
<name>A0A841CH48_9PSEU</name>
<dbReference type="RefSeq" id="WP_312864935.1">
    <property type="nucleotide sequence ID" value="NZ_JACHJN010000004.1"/>
</dbReference>
<dbReference type="EMBL" id="JACHJN010000004">
    <property type="protein sequence ID" value="MBB5956701.1"/>
    <property type="molecule type" value="Genomic_DNA"/>
</dbReference>
<comment type="caution">
    <text evidence="1">The sequence shown here is derived from an EMBL/GenBank/DDBJ whole genome shotgun (WGS) entry which is preliminary data.</text>
</comment>
<protein>
    <submittedName>
        <fullName evidence="1">Uncharacterized protein</fullName>
    </submittedName>
</protein>
<dbReference type="Proteomes" id="UP000547510">
    <property type="component" value="Unassembled WGS sequence"/>
</dbReference>
<proteinExistence type="predicted"/>